<dbReference type="GO" id="GO:0005525">
    <property type="term" value="F:GTP binding"/>
    <property type="evidence" value="ECO:0007669"/>
    <property type="project" value="UniProtKB-UniRule"/>
</dbReference>
<evidence type="ECO:0000256" key="3">
    <source>
        <dbReference type="ARBA" id="ARBA00022618"/>
    </source>
</evidence>
<dbReference type="PANTHER" id="PTHR30314:SF3">
    <property type="entry name" value="MITOCHONDRIAL DIVISION PROTEIN FSZA"/>
    <property type="match status" value="1"/>
</dbReference>
<dbReference type="SMART" id="SM00865">
    <property type="entry name" value="Tubulin_C"/>
    <property type="match status" value="1"/>
</dbReference>
<dbReference type="GO" id="GO:0030428">
    <property type="term" value="C:cell septum"/>
    <property type="evidence" value="ECO:0007669"/>
    <property type="project" value="UniProtKB-ARBA"/>
</dbReference>
<name>A0A385YTC4_9BACL</name>
<dbReference type="InterPro" id="IPR018316">
    <property type="entry name" value="Tubulin/FtsZ_2-layer-sand-dom"/>
</dbReference>
<keyword evidence="6 9" id="KW-0717">Septation</keyword>
<keyword evidence="4 9" id="KW-0547">Nucleotide-binding</keyword>
<dbReference type="PRINTS" id="PR00423">
    <property type="entry name" value="CELLDVISFTSZ"/>
</dbReference>
<dbReference type="EMBL" id="CP032418">
    <property type="protein sequence ID" value="AYC29167.1"/>
    <property type="molecule type" value="Genomic_DNA"/>
</dbReference>
<dbReference type="GO" id="GO:0000917">
    <property type="term" value="P:division septum assembly"/>
    <property type="evidence" value="ECO:0007669"/>
    <property type="project" value="UniProtKB-KW"/>
</dbReference>
<dbReference type="FunFam" id="3.30.1330.20:FF:000005">
    <property type="entry name" value="Cell division protein FtsZ"/>
    <property type="match status" value="1"/>
</dbReference>
<dbReference type="AlphaFoldDB" id="A0A385YTC4"/>
<feature type="compositionally biased region" description="Polar residues" evidence="12">
    <location>
        <begin position="357"/>
        <end position="368"/>
    </location>
</feature>
<evidence type="ECO:0000256" key="4">
    <source>
        <dbReference type="ARBA" id="ARBA00022741"/>
    </source>
</evidence>
<dbReference type="SUPFAM" id="SSF55307">
    <property type="entry name" value="Tubulin C-terminal domain-like"/>
    <property type="match status" value="1"/>
</dbReference>
<evidence type="ECO:0000256" key="1">
    <source>
        <dbReference type="ARBA" id="ARBA00009690"/>
    </source>
</evidence>
<dbReference type="HAMAP" id="MF_00909">
    <property type="entry name" value="FtsZ"/>
    <property type="match status" value="1"/>
</dbReference>
<evidence type="ECO:0000256" key="11">
    <source>
        <dbReference type="RuleBase" id="RU000631"/>
    </source>
</evidence>
<evidence type="ECO:0000313" key="16">
    <source>
        <dbReference type="Proteomes" id="UP000265725"/>
    </source>
</evidence>
<comment type="function">
    <text evidence="8 9 11">Essential cell division protein that forms a contractile ring structure (Z ring) at the future cell division site. The regulation of the ring assembly controls the timing and the location of cell division. One of the functions of the FtsZ ring is to recruit other cell division proteins to the septum to produce a new cell wall between the dividing cells. Binds GTP and shows GTPase activity.</text>
</comment>
<dbReference type="PROSITE" id="PS01135">
    <property type="entry name" value="FTSZ_2"/>
    <property type="match status" value="1"/>
</dbReference>
<dbReference type="RefSeq" id="WP_119882907.1">
    <property type="nucleotide sequence ID" value="NZ_CP032418.1"/>
</dbReference>
<evidence type="ECO:0000259" key="14">
    <source>
        <dbReference type="SMART" id="SM00865"/>
    </source>
</evidence>
<evidence type="ECO:0000259" key="13">
    <source>
        <dbReference type="SMART" id="SM00864"/>
    </source>
</evidence>
<dbReference type="SMART" id="SM00864">
    <property type="entry name" value="Tubulin"/>
    <property type="match status" value="1"/>
</dbReference>
<dbReference type="InterPro" id="IPR037103">
    <property type="entry name" value="Tubulin/FtsZ-like_C"/>
</dbReference>
<accession>A0A385YTC4</accession>
<dbReference type="Gene3D" id="3.40.50.1440">
    <property type="entry name" value="Tubulin/FtsZ, GTPase domain"/>
    <property type="match status" value="1"/>
</dbReference>
<comment type="similarity">
    <text evidence="1 9 11">Belongs to the FtsZ family.</text>
</comment>
<feature type="domain" description="Tubulin/FtsZ GTPase" evidence="13">
    <location>
        <begin position="13"/>
        <end position="205"/>
    </location>
</feature>
<evidence type="ECO:0000313" key="15">
    <source>
        <dbReference type="EMBL" id="AYC29167.1"/>
    </source>
</evidence>
<comment type="subunit">
    <text evidence="9">Homodimer. Polymerizes to form a dynamic ring structure in a strictly GTP-dependent manner. Interacts directly with several other division proteins.</text>
</comment>
<dbReference type="NCBIfam" id="TIGR00065">
    <property type="entry name" value="ftsZ"/>
    <property type="match status" value="1"/>
</dbReference>
<feature type="compositionally biased region" description="Low complexity" evidence="12">
    <location>
        <begin position="334"/>
        <end position="346"/>
    </location>
</feature>
<evidence type="ECO:0000256" key="6">
    <source>
        <dbReference type="ARBA" id="ARBA00023210"/>
    </source>
</evidence>
<keyword evidence="2 9" id="KW-0963">Cytoplasm</keyword>
<gene>
    <name evidence="9 15" type="primary">ftsZ</name>
    <name evidence="15" type="ORF">D3873_04460</name>
</gene>
<feature type="binding site" evidence="9">
    <location>
        <begin position="108"/>
        <end position="110"/>
    </location>
    <ligand>
        <name>GTP</name>
        <dbReference type="ChEBI" id="CHEBI:37565"/>
    </ligand>
</feature>
<dbReference type="GO" id="GO:0005737">
    <property type="term" value="C:cytoplasm"/>
    <property type="evidence" value="ECO:0007669"/>
    <property type="project" value="UniProtKB-SubCell"/>
</dbReference>
<dbReference type="InterPro" id="IPR008280">
    <property type="entry name" value="Tub_FtsZ_C"/>
</dbReference>
<dbReference type="InterPro" id="IPR020805">
    <property type="entry name" value="Cell_div_FtsZ_CS"/>
</dbReference>
<keyword evidence="16" id="KW-1185">Reference proteome</keyword>
<dbReference type="CDD" id="cd02201">
    <property type="entry name" value="FtsZ_type1"/>
    <property type="match status" value="1"/>
</dbReference>
<evidence type="ECO:0000256" key="2">
    <source>
        <dbReference type="ARBA" id="ARBA00022490"/>
    </source>
</evidence>
<dbReference type="InterPro" id="IPR024757">
    <property type="entry name" value="FtsZ_C"/>
</dbReference>
<dbReference type="PANTHER" id="PTHR30314">
    <property type="entry name" value="CELL DIVISION PROTEIN FTSZ-RELATED"/>
    <property type="match status" value="1"/>
</dbReference>
<evidence type="ECO:0000256" key="10">
    <source>
        <dbReference type="NCBIfam" id="TIGR00065"/>
    </source>
</evidence>
<keyword evidence="7 9" id="KW-0131">Cell cycle</keyword>
<organism evidence="15 16">
    <name type="scientific">Paenisporosarcina cavernae</name>
    <dbReference type="NCBI Taxonomy" id="2320858"/>
    <lineage>
        <taxon>Bacteria</taxon>
        <taxon>Bacillati</taxon>
        <taxon>Bacillota</taxon>
        <taxon>Bacilli</taxon>
        <taxon>Bacillales</taxon>
        <taxon>Caryophanaceae</taxon>
        <taxon>Paenisporosarcina</taxon>
    </lineage>
</organism>
<dbReference type="GO" id="GO:0003924">
    <property type="term" value="F:GTPase activity"/>
    <property type="evidence" value="ECO:0007669"/>
    <property type="project" value="UniProtKB-UniRule"/>
</dbReference>
<dbReference type="OrthoDB" id="9813375at2"/>
<evidence type="ECO:0000256" key="9">
    <source>
        <dbReference type="HAMAP-Rule" id="MF_00909"/>
    </source>
</evidence>
<reference evidence="16" key="1">
    <citation type="submission" date="2018-09" db="EMBL/GenBank/DDBJ databases">
        <authorList>
            <person name="Zhu H."/>
        </authorList>
    </citation>
    <scope>NUCLEOTIDE SEQUENCE [LARGE SCALE GENOMIC DNA]</scope>
    <source>
        <strain evidence="16">K2R23-3</strain>
    </source>
</reference>
<evidence type="ECO:0000256" key="8">
    <source>
        <dbReference type="ARBA" id="ARBA00055345"/>
    </source>
</evidence>
<dbReference type="InterPro" id="IPR000158">
    <property type="entry name" value="Cell_div_FtsZ"/>
</dbReference>
<dbReference type="Proteomes" id="UP000265725">
    <property type="component" value="Chromosome"/>
</dbReference>
<evidence type="ECO:0000256" key="7">
    <source>
        <dbReference type="ARBA" id="ARBA00023306"/>
    </source>
</evidence>
<dbReference type="Pfam" id="PF12327">
    <property type="entry name" value="FtsZ_C"/>
    <property type="match status" value="1"/>
</dbReference>
<evidence type="ECO:0000256" key="12">
    <source>
        <dbReference type="SAM" id="MobiDB-lite"/>
    </source>
</evidence>
<proteinExistence type="inferred from homology"/>
<keyword evidence="5 9" id="KW-0342">GTP-binding</keyword>
<dbReference type="GO" id="GO:0051258">
    <property type="term" value="P:protein polymerization"/>
    <property type="evidence" value="ECO:0007669"/>
    <property type="project" value="UniProtKB-UniRule"/>
</dbReference>
<feature type="domain" description="Tubulin/FtsZ 2-layer sandwich" evidence="14">
    <location>
        <begin position="207"/>
        <end position="324"/>
    </location>
</feature>
<evidence type="ECO:0000256" key="5">
    <source>
        <dbReference type="ARBA" id="ARBA00023134"/>
    </source>
</evidence>
<dbReference type="Gene3D" id="3.30.1330.20">
    <property type="entry name" value="Tubulin/FtsZ, C-terminal domain"/>
    <property type="match status" value="1"/>
</dbReference>
<dbReference type="InterPro" id="IPR045061">
    <property type="entry name" value="FtsZ/CetZ"/>
</dbReference>
<feature type="binding site" evidence="9">
    <location>
        <position position="187"/>
    </location>
    <ligand>
        <name>GTP</name>
        <dbReference type="ChEBI" id="CHEBI:37565"/>
    </ligand>
</feature>
<dbReference type="KEGG" id="paek:D3873_04460"/>
<dbReference type="PROSITE" id="PS01134">
    <property type="entry name" value="FTSZ_1"/>
    <property type="match status" value="1"/>
</dbReference>
<protein>
    <recommendedName>
        <fullName evidence="9 10">Cell division protein FtsZ</fullName>
    </recommendedName>
</protein>
<comment type="subcellular location">
    <subcellularLocation>
        <location evidence="9">Cytoplasm</location>
    </subcellularLocation>
    <text evidence="9">Assembles at midcell at the inner surface of the cytoplasmic membrane.</text>
</comment>
<feature type="binding site" evidence="9">
    <location>
        <position position="143"/>
    </location>
    <ligand>
        <name>GTP</name>
        <dbReference type="ChEBI" id="CHEBI:37565"/>
    </ligand>
</feature>
<dbReference type="InterPro" id="IPR036525">
    <property type="entry name" value="Tubulin/FtsZ_GTPase_sf"/>
</dbReference>
<feature type="binding site" evidence="9">
    <location>
        <position position="139"/>
    </location>
    <ligand>
        <name>GTP</name>
        <dbReference type="ChEBI" id="CHEBI:37565"/>
    </ligand>
</feature>
<sequence length="386" mass="40643">MLEFDTNVDQLAVIKVIGVGGGGNNAVNRMIEHGVKGVEFIAVNTDAQALNLSKAEVRLQIGAKLTRGLGAGANPEVGKKAAEESREQIEEALRGADMVFVTAGMGGGTGTGAAPVIAGIAKDLGALTVGVVTRPFTFEGRKRSTQAVGGITAMKEAVDTLIVIPNDRLLEIVDKNTPMLEAFREADNVLRQGVQGISDLIAVPGLINLDFADVKTIMSNKGSALMGIGVSSGENRAAEAAKKAISSPLLETSIDGAKGVLMNITGGSNLSLFEVQEAADIVASASDEDVNMIFGSVINDNLKDEIIVTVIATGFNEEQLTSRPTRSGGFGAGRQTAAPAQPQQPVREQRREEAPTYNEQPRQTSQQHGAEDTLDIPTFLRNRQKR</sequence>
<feature type="binding site" evidence="9">
    <location>
        <begin position="21"/>
        <end position="25"/>
    </location>
    <ligand>
        <name>GTP</name>
        <dbReference type="ChEBI" id="CHEBI:37565"/>
    </ligand>
</feature>
<dbReference type="InterPro" id="IPR003008">
    <property type="entry name" value="Tubulin_FtsZ_GTPase"/>
</dbReference>
<dbReference type="Pfam" id="PF00091">
    <property type="entry name" value="Tubulin"/>
    <property type="match status" value="1"/>
</dbReference>
<keyword evidence="3 9" id="KW-0132">Cell division</keyword>
<dbReference type="GO" id="GO:0032153">
    <property type="term" value="C:cell division site"/>
    <property type="evidence" value="ECO:0007669"/>
    <property type="project" value="UniProtKB-UniRule"/>
</dbReference>
<dbReference type="GO" id="GO:0043093">
    <property type="term" value="P:FtsZ-dependent cytokinesis"/>
    <property type="evidence" value="ECO:0007669"/>
    <property type="project" value="UniProtKB-UniRule"/>
</dbReference>
<feature type="region of interest" description="Disordered" evidence="12">
    <location>
        <begin position="319"/>
        <end position="386"/>
    </location>
</feature>
<dbReference type="SUPFAM" id="SSF52490">
    <property type="entry name" value="Tubulin nucleotide-binding domain-like"/>
    <property type="match status" value="1"/>
</dbReference>
<dbReference type="FunFam" id="3.40.50.1440:FF:000023">
    <property type="entry name" value="Cell division protein FtsZ"/>
    <property type="match status" value="1"/>
</dbReference>